<organism evidence="3 4">
    <name type="scientific">Lachnellula suecica</name>
    <dbReference type="NCBI Taxonomy" id="602035"/>
    <lineage>
        <taxon>Eukaryota</taxon>
        <taxon>Fungi</taxon>
        <taxon>Dikarya</taxon>
        <taxon>Ascomycota</taxon>
        <taxon>Pezizomycotina</taxon>
        <taxon>Leotiomycetes</taxon>
        <taxon>Helotiales</taxon>
        <taxon>Lachnaceae</taxon>
        <taxon>Lachnellula</taxon>
    </lineage>
</organism>
<accession>A0A8T9CBI7</accession>
<feature type="region of interest" description="Disordered" evidence="1">
    <location>
        <begin position="105"/>
        <end position="159"/>
    </location>
</feature>
<gene>
    <name evidence="3" type="ORF">LSUE1_G001413</name>
</gene>
<evidence type="ECO:0000256" key="2">
    <source>
        <dbReference type="SAM" id="Phobius"/>
    </source>
</evidence>
<keyword evidence="2" id="KW-1133">Transmembrane helix</keyword>
<keyword evidence="4" id="KW-1185">Reference proteome</keyword>
<feature type="transmembrane region" description="Helical" evidence="2">
    <location>
        <begin position="15"/>
        <end position="34"/>
    </location>
</feature>
<dbReference type="AlphaFoldDB" id="A0A8T9CBI7"/>
<keyword evidence="2" id="KW-0472">Membrane</keyword>
<dbReference type="EMBL" id="QGMK01000256">
    <property type="protein sequence ID" value="TVY82931.1"/>
    <property type="molecule type" value="Genomic_DNA"/>
</dbReference>
<evidence type="ECO:0000313" key="3">
    <source>
        <dbReference type="EMBL" id="TVY82931.1"/>
    </source>
</evidence>
<dbReference type="Proteomes" id="UP000469558">
    <property type="component" value="Unassembled WGS sequence"/>
</dbReference>
<keyword evidence="2" id="KW-0812">Transmembrane</keyword>
<name>A0A8T9CBI7_9HELO</name>
<feature type="compositionally biased region" description="Polar residues" evidence="1">
    <location>
        <begin position="105"/>
        <end position="128"/>
    </location>
</feature>
<sequence length="159" mass="17345">MPPIPDPSNIWTPDVIATVIYRVIMIIVSLAFIWRAYRQPVNQLHDESVVGLILNSESTRNPSTLSSSAHPPNVRSMLHDFMTAQLDSILQSTIGVGGESNTLLPQMMGSNGHNKPSITCSNTSTVSVDGSLEEKNELVGRKVSTDKKRSDAKSKDAEK</sequence>
<evidence type="ECO:0000313" key="4">
    <source>
        <dbReference type="Proteomes" id="UP000469558"/>
    </source>
</evidence>
<reference evidence="3 4" key="1">
    <citation type="submission" date="2018-05" db="EMBL/GenBank/DDBJ databases">
        <title>Genome sequencing and assembly of the regulated plant pathogen Lachnellula willkommii and related sister species for the development of diagnostic species identification markers.</title>
        <authorList>
            <person name="Giroux E."/>
            <person name="Bilodeau G."/>
        </authorList>
    </citation>
    <scope>NUCLEOTIDE SEQUENCE [LARGE SCALE GENOMIC DNA]</scope>
    <source>
        <strain evidence="3 4">CBS 268.59</strain>
    </source>
</reference>
<comment type="caution">
    <text evidence="3">The sequence shown here is derived from an EMBL/GenBank/DDBJ whole genome shotgun (WGS) entry which is preliminary data.</text>
</comment>
<proteinExistence type="predicted"/>
<dbReference type="OrthoDB" id="3539207at2759"/>
<evidence type="ECO:0000256" key="1">
    <source>
        <dbReference type="SAM" id="MobiDB-lite"/>
    </source>
</evidence>
<protein>
    <submittedName>
        <fullName evidence="3">Uncharacterized protein</fullName>
    </submittedName>
</protein>
<feature type="compositionally biased region" description="Basic and acidic residues" evidence="1">
    <location>
        <begin position="132"/>
        <end position="159"/>
    </location>
</feature>